<name>A0A9N9EKL0_9GLOM</name>
<evidence type="ECO:0000313" key="2">
    <source>
        <dbReference type="Proteomes" id="UP000789759"/>
    </source>
</evidence>
<keyword evidence="2" id="KW-1185">Reference proteome</keyword>
<evidence type="ECO:0000313" key="1">
    <source>
        <dbReference type="EMBL" id="CAG8682798.1"/>
    </source>
</evidence>
<feature type="non-terminal residue" evidence="1">
    <location>
        <position position="1"/>
    </location>
</feature>
<comment type="caution">
    <text evidence="1">The sequence shown here is derived from an EMBL/GenBank/DDBJ whole genome shotgun (WGS) entry which is preliminary data.</text>
</comment>
<accession>A0A9N9EKL0</accession>
<sequence>VLGGSVDKEESFDNCVKRKVQKEAKVELDKFEFIIFDKGFCFFSNKGKEFLYKTAIYFVITDEILEQKELDRNNE</sequence>
<dbReference type="Proteomes" id="UP000789759">
    <property type="component" value="Unassembled WGS sequence"/>
</dbReference>
<protein>
    <submittedName>
        <fullName evidence="1">576_t:CDS:1</fullName>
    </submittedName>
</protein>
<dbReference type="AlphaFoldDB" id="A0A9N9EKL0"/>
<dbReference type="EMBL" id="CAJVQA010009249">
    <property type="protein sequence ID" value="CAG8682798.1"/>
    <property type="molecule type" value="Genomic_DNA"/>
</dbReference>
<gene>
    <name evidence="1" type="ORF">CPELLU_LOCUS10892</name>
</gene>
<reference evidence="1" key="1">
    <citation type="submission" date="2021-06" db="EMBL/GenBank/DDBJ databases">
        <authorList>
            <person name="Kallberg Y."/>
            <person name="Tangrot J."/>
            <person name="Rosling A."/>
        </authorList>
    </citation>
    <scope>NUCLEOTIDE SEQUENCE</scope>
    <source>
        <strain evidence="1">FL966</strain>
    </source>
</reference>
<organism evidence="1 2">
    <name type="scientific">Cetraspora pellucida</name>
    <dbReference type="NCBI Taxonomy" id="1433469"/>
    <lineage>
        <taxon>Eukaryota</taxon>
        <taxon>Fungi</taxon>
        <taxon>Fungi incertae sedis</taxon>
        <taxon>Mucoromycota</taxon>
        <taxon>Glomeromycotina</taxon>
        <taxon>Glomeromycetes</taxon>
        <taxon>Diversisporales</taxon>
        <taxon>Gigasporaceae</taxon>
        <taxon>Cetraspora</taxon>
    </lineage>
</organism>
<proteinExistence type="predicted"/>
<dbReference type="SUPFAM" id="SSF55811">
    <property type="entry name" value="Nudix"/>
    <property type="match status" value="1"/>
</dbReference>
<dbReference type="InterPro" id="IPR015797">
    <property type="entry name" value="NUDIX_hydrolase-like_dom_sf"/>
</dbReference>